<gene>
    <name evidence="3" type="ORF">SAMN04489793_0906</name>
</gene>
<feature type="region of interest" description="Disordered" evidence="1">
    <location>
        <begin position="1"/>
        <end position="32"/>
    </location>
</feature>
<feature type="compositionally biased region" description="Pro residues" evidence="1">
    <location>
        <begin position="8"/>
        <end position="25"/>
    </location>
</feature>
<feature type="transmembrane region" description="Helical" evidence="2">
    <location>
        <begin position="100"/>
        <end position="122"/>
    </location>
</feature>
<reference evidence="4" key="1">
    <citation type="submission" date="2016-10" db="EMBL/GenBank/DDBJ databases">
        <authorList>
            <person name="Varghese N."/>
            <person name="Submissions S."/>
        </authorList>
    </citation>
    <scope>NUCLEOTIDE SEQUENCE [LARGE SCALE GENOMIC DNA]</scope>
    <source>
        <strain evidence="4">DSM 44234</strain>
    </source>
</reference>
<sequence length="190" mass="20627">MHHQGPVWPGPGPQPPTWPAPPPVPKPERGPRPDDVKLSVQLWIFVIITSAISRVAQAFSTRGSDELREQFDRMREGDGIIARTSREQYKTFEQYDTTTFVLAIVMVVVGVAIAAGLVYFLWRGQNWARLVLQFVAAFVLVQGVLAFFSGNATIAVPAILAAIAVVGAIICANSRDSLAYVSPGSAAARR</sequence>
<dbReference type="Proteomes" id="UP000182241">
    <property type="component" value="Unassembled WGS sequence"/>
</dbReference>
<keyword evidence="2" id="KW-0472">Membrane</keyword>
<keyword evidence="4" id="KW-1185">Reference proteome</keyword>
<evidence type="ECO:0000256" key="1">
    <source>
        <dbReference type="SAM" id="MobiDB-lite"/>
    </source>
</evidence>
<keyword evidence="2" id="KW-1133">Transmembrane helix</keyword>
<protein>
    <submittedName>
        <fullName evidence="3">Uncharacterized protein</fullName>
    </submittedName>
</protein>
<evidence type="ECO:0000313" key="3">
    <source>
        <dbReference type="EMBL" id="SEB83917.1"/>
    </source>
</evidence>
<feature type="transmembrane region" description="Helical" evidence="2">
    <location>
        <begin position="129"/>
        <end position="148"/>
    </location>
</feature>
<evidence type="ECO:0000313" key="4">
    <source>
        <dbReference type="Proteomes" id="UP000182241"/>
    </source>
</evidence>
<accession>A0A1H4MM48</accession>
<feature type="transmembrane region" description="Helical" evidence="2">
    <location>
        <begin position="154"/>
        <end position="172"/>
    </location>
</feature>
<organism evidence="3 4">
    <name type="scientific">Tsukamurella tyrosinosolvens</name>
    <dbReference type="NCBI Taxonomy" id="57704"/>
    <lineage>
        <taxon>Bacteria</taxon>
        <taxon>Bacillati</taxon>
        <taxon>Actinomycetota</taxon>
        <taxon>Actinomycetes</taxon>
        <taxon>Mycobacteriales</taxon>
        <taxon>Tsukamurellaceae</taxon>
        <taxon>Tsukamurella</taxon>
    </lineage>
</organism>
<evidence type="ECO:0000256" key="2">
    <source>
        <dbReference type="SAM" id="Phobius"/>
    </source>
</evidence>
<dbReference type="EMBL" id="FNSA01000003">
    <property type="protein sequence ID" value="SEB83917.1"/>
    <property type="molecule type" value="Genomic_DNA"/>
</dbReference>
<keyword evidence="2" id="KW-0812">Transmembrane</keyword>
<name>A0A1H4MM48_TSUTY</name>
<proteinExistence type="predicted"/>
<dbReference type="STRING" id="57704.SAMN04489793_0906"/>
<dbReference type="AlphaFoldDB" id="A0A1H4MM48"/>